<dbReference type="Proteomes" id="UP000655420">
    <property type="component" value="Unassembled WGS sequence"/>
</dbReference>
<sequence length="303" mass="30490">MDKGLRKAAPAGPGEASGWGTLGLIALIGVLWGLNWPAVKFILSEVEPWTLRAFALTTGTLCLAAIAALKGETLRPPPGTLPRLAAAGFFTVFGFNILTAFGQLVTETSKAAIIAFTMPVWASILSTIFLGERAGPRQVAAIGLGMAALGLLIAENPAGILAAPAGPLFMLAAALSWAVGTVLLKGAAPGIGPVARAAWIVGVAAVPATLGAMLVERPWDAALPSAGVLAVLAFHVAGPMVACHAAWATLVGRLPVAVSTVATLLIPVVGVLSSGLLLGEPLGPLRLLALAAVIGAVALAVRR</sequence>
<evidence type="ECO:0000259" key="7">
    <source>
        <dbReference type="Pfam" id="PF00892"/>
    </source>
</evidence>
<feature type="domain" description="EamA" evidence="7">
    <location>
        <begin position="24"/>
        <end position="152"/>
    </location>
</feature>
<proteinExistence type="predicted"/>
<feature type="transmembrane region" description="Helical" evidence="6">
    <location>
        <begin position="81"/>
        <end position="105"/>
    </location>
</feature>
<feature type="transmembrane region" description="Helical" evidence="6">
    <location>
        <begin position="284"/>
        <end position="301"/>
    </location>
</feature>
<keyword evidence="4 6" id="KW-1133">Transmembrane helix</keyword>
<feature type="domain" description="EamA" evidence="7">
    <location>
        <begin position="166"/>
        <end position="301"/>
    </location>
</feature>
<dbReference type="InterPro" id="IPR050638">
    <property type="entry name" value="AA-Vitamin_Transporters"/>
</dbReference>
<feature type="transmembrane region" description="Helical" evidence="6">
    <location>
        <begin position="196"/>
        <end position="215"/>
    </location>
</feature>
<dbReference type="Pfam" id="PF00892">
    <property type="entry name" value="EamA"/>
    <property type="match status" value="2"/>
</dbReference>
<feature type="transmembrane region" description="Helical" evidence="6">
    <location>
        <begin position="49"/>
        <end position="69"/>
    </location>
</feature>
<gene>
    <name evidence="8" type="ORF">H0I76_09880</name>
</gene>
<name>A0A8J7SH69_9RHOB</name>
<keyword evidence="3 6" id="KW-0812">Transmembrane</keyword>
<dbReference type="InterPro" id="IPR037185">
    <property type="entry name" value="EmrE-like"/>
</dbReference>
<evidence type="ECO:0000256" key="6">
    <source>
        <dbReference type="SAM" id="Phobius"/>
    </source>
</evidence>
<dbReference type="PANTHER" id="PTHR32322:SF18">
    <property type="entry name" value="S-ADENOSYLMETHIONINE_S-ADENOSYLHOMOCYSTEINE TRANSPORTER"/>
    <property type="match status" value="1"/>
</dbReference>
<feature type="transmembrane region" description="Helical" evidence="6">
    <location>
        <begin position="221"/>
        <end position="242"/>
    </location>
</feature>
<evidence type="ECO:0000313" key="8">
    <source>
        <dbReference type="EMBL" id="MBK0399500.1"/>
    </source>
</evidence>
<evidence type="ECO:0000313" key="9">
    <source>
        <dbReference type="Proteomes" id="UP000655420"/>
    </source>
</evidence>
<accession>A0A8J7SH69</accession>
<keyword evidence="5 6" id="KW-0472">Membrane</keyword>
<feature type="transmembrane region" description="Helical" evidence="6">
    <location>
        <begin position="160"/>
        <end position="184"/>
    </location>
</feature>
<feature type="transmembrane region" description="Helical" evidence="6">
    <location>
        <begin position="138"/>
        <end position="154"/>
    </location>
</feature>
<dbReference type="AlphaFoldDB" id="A0A8J7SH69"/>
<evidence type="ECO:0000256" key="2">
    <source>
        <dbReference type="ARBA" id="ARBA00022475"/>
    </source>
</evidence>
<evidence type="ECO:0000256" key="1">
    <source>
        <dbReference type="ARBA" id="ARBA00004651"/>
    </source>
</evidence>
<reference evidence="8" key="1">
    <citation type="submission" date="2020-12" db="EMBL/GenBank/DDBJ databases">
        <title>Bacterial taxonomy.</title>
        <authorList>
            <person name="Pan X."/>
        </authorList>
    </citation>
    <scope>NUCLEOTIDE SEQUENCE</scope>
    <source>
        <strain evidence="8">M0105</strain>
    </source>
</reference>
<keyword evidence="9" id="KW-1185">Reference proteome</keyword>
<feature type="transmembrane region" description="Helical" evidence="6">
    <location>
        <begin position="21"/>
        <end position="43"/>
    </location>
</feature>
<dbReference type="SUPFAM" id="SSF103481">
    <property type="entry name" value="Multidrug resistance efflux transporter EmrE"/>
    <property type="match status" value="2"/>
</dbReference>
<evidence type="ECO:0000256" key="4">
    <source>
        <dbReference type="ARBA" id="ARBA00022989"/>
    </source>
</evidence>
<organism evidence="8 9">
    <name type="scientific">Thermohalobaculum xanthum</name>
    <dbReference type="NCBI Taxonomy" id="2753746"/>
    <lineage>
        <taxon>Bacteria</taxon>
        <taxon>Pseudomonadati</taxon>
        <taxon>Pseudomonadota</taxon>
        <taxon>Alphaproteobacteria</taxon>
        <taxon>Rhodobacterales</taxon>
        <taxon>Paracoccaceae</taxon>
        <taxon>Thermohalobaculum</taxon>
    </lineage>
</organism>
<dbReference type="GO" id="GO:0005886">
    <property type="term" value="C:plasma membrane"/>
    <property type="evidence" value="ECO:0007669"/>
    <property type="project" value="UniProtKB-SubCell"/>
</dbReference>
<dbReference type="InterPro" id="IPR000620">
    <property type="entry name" value="EamA_dom"/>
</dbReference>
<dbReference type="RefSeq" id="WP_200609710.1">
    <property type="nucleotide sequence ID" value="NZ_JAEHHL010000006.1"/>
</dbReference>
<comment type="caution">
    <text evidence="8">The sequence shown here is derived from an EMBL/GenBank/DDBJ whole genome shotgun (WGS) entry which is preliminary data.</text>
</comment>
<comment type="subcellular location">
    <subcellularLocation>
        <location evidence="1">Cell membrane</location>
        <topology evidence="1">Multi-pass membrane protein</topology>
    </subcellularLocation>
</comment>
<keyword evidence="2" id="KW-1003">Cell membrane</keyword>
<feature type="transmembrane region" description="Helical" evidence="6">
    <location>
        <begin position="254"/>
        <end position="278"/>
    </location>
</feature>
<evidence type="ECO:0000256" key="5">
    <source>
        <dbReference type="ARBA" id="ARBA00023136"/>
    </source>
</evidence>
<protein>
    <submittedName>
        <fullName evidence="8">DMT family transporter</fullName>
    </submittedName>
</protein>
<evidence type="ECO:0000256" key="3">
    <source>
        <dbReference type="ARBA" id="ARBA00022692"/>
    </source>
</evidence>
<dbReference type="EMBL" id="JAEHHL010000006">
    <property type="protein sequence ID" value="MBK0399500.1"/>
    <property type="molecule type" value="Genomic_DNA"/>
</dbReference>
<feature type="transmembrane region" description="Helical" evidence="6">
    <location>
        <begin position="111"/>
        <end position="131"/>
    </location>
</feature>
<dbReference type="PANTHER" id="PTHR32322">
    <property type="entry name" value="INNER MEMBRANE TRANSPORTER"/>
    <property type="match status" value="1"/>
</dbReference>